<reference evidence="11 12" key="1">
    <citation type="journal article" date="2010" name="Stand. Genomic Sci.">
        <title>Complete genome sequence of Acetohalobium arabaticum type strain (Z-7288).</title>
        <authorList>
            <person name="Sikorski J."/>
            <person name="Lapidus A."/>
            <person name="Chertkov O."/>
            <person name="Lucas S."/>
            <person name="Copeland A."/>
            <person name="Glavina Del Rio T."/>
            <person name="Nolan M."/>
            <person name="Tice H."/>
            <person name="Cheng J.F."/>
            <person name="Han C."/>
            <person name="Brambilla E."/>
            <person name="Pitluck S."/>
            <person name="Liolios K."/>
            <person name="Ivanova N."/>
            <person name="Mavromatis K."/>
            <person name="Mikhailova N."/>
            <person name="Pati A."/>
            <person name="Bruce D."/>
            <person name="Detter C."/>
            <person name="Tapia R."/>
            <person name="Goodwin L."/>
            <person name="Chen A."/>
            <person name="Palaniappan K."/>
            <person name="Land M."/>
            <person name="Hauser L."/>
            <person name="Chang Y.J."/>
            <person name="Jeffries C.D."/>
            <person name="Rohde M."/>
            <person name="Goker M."/>
            <person name="Spring S."/>
            <person name="Woyke T."/>
            <person name="Bristow J."/>
            <person name="Eisen J.A."/>
            <person name="Markowitz V."/>
            <person name="Hugenholtz P."/>
            <person name="Kyrpides N.C."/>
            <person name="Klenk H.P."/>
        </authorList>
    </citation>
    <scope>NUCLEOTIDE SEQUENCE [LARGE SCALE GENOMIC DNA]</scope>
    <source>
        <strain evidence="12">ATCC 49924 / DSM 5501 / Z-7288</strain>
    </source>
</reference>
<dbReference type="GO" id="GO:0003864">
    <property type="term" value="F:3-methyl-2-oxobutanoate hydroxymethyltransferase activity"/>
    <property type="evidence" value="ECO:0007669"/>
    <property type="project" value="UniProtKB-UniRule"/>
</dbReference>
<keyword evidence="7" id="KW-0963">Cytoplasm</keyword>
<dbReference type="Pfam" id="PF02548">
    <property type="entry name" value="Pantoate_transf"/>
    <property type="match status" value="1"/>
</dbReference>
<dbReference type="InterPro" id="IPR015813">
    <property type="entry name" value="Pyrv/PenolPyrv_kinase-like_dom"/>
</dbReference>
<dbReference type="GO" id="GO:0032259">
    <property type="term" value="P:methylation"/>
    <property type="evidence" value="ECO:0007669"/>
    <property type="project" value="UniProtKB-KW"/>
</dbReference>
<evidence type="ECO:0000256" key="1">
    <source>
        <dbReference type="ARBA" id="ARBA00005033"/>
    </source>
</evidence>
<dbReference type="HOGENOM" id="CLU_036645_1_0_9"/>
<dbReference type="eggNOG" id="COG0413">
    <property type="taxonomic scope" value="Bacteria"/>
</dbReference>
<dbReference type="AlphaFoldDB" id="D9QPL3"/>
<evidence type="ECO:0000313" key="12">
    <source>
        <dbReference type="Proteomes" id="UP000001661"/>
    </source>
</evidence>
<dbReference type="EMBL" id="CP002105">
    <property type="protein sequence ID" value="ADL12454.1"/>
    <property type="molecule type" value="Genomic_DNA"/>
</dbReference>
<evidence type="ECO:0000256" key="6">
    <source>
        <dbReference type="ARBA" id="ARBA00056497"/>
    </source>
</evidence>
<dbReference type="EC" id="2.1.2.11" evidence="7"/>
<dbReference type="Gene3D" id="3.20.20.60">
    <property type="entry name" value="Phosphoenolpyruvate-binding domains"/>
    <property type="match status" value="1"/>
</dbReference>
<feature type="binding site" evidence="7 9">
    <location>
        <begin position="46"/>
        <end position="47"/>
    </location>
    <ligand>
        <name>3-methyl-2-oxobutanoate</name>
        <dbReference type="ChEBI" id="CHEBI:11851"/>
    </ligand>
</feature>
<comment type="similarity">
    <text evidence="2 7">Belongs to the PanB family.</text>
</comment>
<feature type="binding site" evidence="7 10">
    <location>
        <position position="85"/>
    </location>
    <ligand>
        <name>Mg(2+)</name>
        <dbReference type="ChEBI" id="CHEBI:18420"/>
    </ligand>
</feature>
<dbReference type="UniPathway" id="UPA00028">
    <property type="reaction ID" value="UER00003"/>
</dbReference>
<proteinExistence type="inferred from homology"/>
<keyword evidence="12" id="KW-1185">Reference proteome</keyword>
<dbReference type="OrthoDB" id="9781789at2"/>
<dbReference type="KEGG" id="aar:Acear_0923"/>
<accession>D9QPL3</accession>
<evidence type="ECO:0000313" key="11">
    <source>
        <dbReference type="EMBL" id="ADL12454.1"/>
    </source>
</evidence>
<evidence type="ECO:0000256" key="9">
    <source>
        <dbReference type="PIRSR" id="PIRSR000388-2"/>
    </source>
</evidence>
<protein>
    <recommendedName>
        <fullName evidence="7">3-methyl-2-oxobutanoate hydroxymethyltransferase</fullName>
        <ecNumber evidence="7">2.1.2.11</ecNumber>
    </recommendedName>
    <alternativeName>
        <fullName evidence="7">Ketopantoate hydroxymethyltransferase</fullName>
        <shortName evidence="7">KPHMT</shortName>
    </alternativeName>
</protein>
<dbReference type="InterPro" id="IPR040442">
    <property type="entry name" value="Pyrv_kinase-like_dom_sf"/>
</dbReference>
<evidence type="ECO:0000256" key="8">
    <source>
        <dbReference type="PIRSR" id="PIRSR000388-1"/>
    </source>
</evidence>
<feature type="binding site" evidence="7 10">
    <location>
        <position position="46"/>
    </location>
    <ligand>
        <name>Mg(2+)</name>
        <dbReference type="ChEBI" id="CHEBI:18420"/>
    </ligand>
</feature>
<dbReference type="InterPro" id="IPR003700">
    <property type="entry name" value="Pantoate_hydroxy_MeTrfase"/>
</dbReference>
<dbReference type="HAMAP" id="MF_00156">
    <property type="entry name" value="PanB"/>
    <property type="match status" value="1"/>
</dbReference>
<dbReference type="PIRSF" id="PIRSF000388">
    <property type="entry name" value="Pantoate_hydroxy_MeTrfase"/>
    <property type="match status" value="1"/>
</dbReference>
<gene>
    <name evidence="7" type="primary">panB</name>
    <name evidence="11" type="ordered locus">Acear_0923</name>
</gene>
<sequence length="283" mass="31166">MAKKKSILDFMEMKKDDEKVAWVTAYDYPMASFAEQAEMDMILVGDSLGMVVLGYDGTVPVTMEDCISHCQAVRRGAPNTFCVGDLPFMSYQISPEKAVENAGRFLKESDMDAVKLEGGRRVTDQIEAITDAGIVVCGHIGLTPQSSGQLGGFKAQGLTVESARELIKDAVAVQEAGAKMLLVEAVPPEVTEFITEKLDIPVYSIGAGLPCDGQLLICGDMLGMFQAFTPKFVKQYANIAEDAVAGFEEYVKEVKNKEFPKDEHVYHIQESEEKFEKLFDEFK</sequence>
<comment type="subcellular location">
    <subcellularLocation>
        <location evidence="7">Cytoplasm</location>
    </subcellularLocation>
</comment>
<keyword evidence="11" id="KW-0489">Methyltransferase</keyword>
<organism evidence="11 12">
    <name type="scientific">Acetohalobium arabaticum (strain ATCC 49924 / DSM 5501 / Z-7288)</name>
    <dbReference type="NCBI Taxonomy" id="574087"/>
    <lineage>
        <taxon>Bacteria</taxon>
        <taxon>Bacillati</taxon>
        <taxon>Bacillota</taxon>
        <taxon>Clostridia</taxon>
        <taxon>Halanaerobiales</taxon>
        <taxon>Halobacteroidaceae</taxon>
        <taxon>Acetohalobium</taxon>
    </lineage>
</organism>
<dbReference type="PANTHER" id="PTHR20881:SF0">
    <property type="entry name" value="3-METHYL-2-OXOBUTANOATE HYDROXYMETHYLTRANSFERASE"/>
    <property type="match status" value="1"/>
</dbReference>
<dbReference type="Proteomes" id="UP000001661">
    <property type="component" value="Chromosome"/>
</dbReference>
<dbReference type="GO" id="GO:0008168">
    <property type="term" value="F:methyltransferase activity"/>
    <property type="evidence" value="ECO:0007669"/>
    <property type="project" value="UniProtKB-KW"/>
</dbReference>
<name>D9QPL3_ACEAZ</name>
<evidence type="ECO:0000256" key="4">
    <source>
        <dbReference type="ARBA" id="ARBA00022655"/>
    </source>
</evidence>
<dbReference type="STRING" id="574087.Acear_0923"/>
<keyword evidence="7 10" id="KW-0460">Magnesium</keyword>
<evidence type="ECO:0000256" key="7">
    <source>
        <dbReference type="HAMAP-Rule" id="MF_00156"/>
    </source>
</evidence>
<dbReference type="PANTHER" id="PTHR20881">
    <property type="entry name" value="3-METHYL-2-OXOBUTANOATE HYDROXYMETHYLTRANSFERASE"/>
    <property type="match status" value="1"/>
</dbReference>
<dbReference type="FunFam" id="3.20.20.60:FF:000003">
    <property type="entry name" value="3-methyl-2-oxobutanoate hydroxymethyltransferase"/>
    <property type="match status" value="1"/>
</dbReference>
<dbReference type="NCBIfam" id="TIGR00222">
    <property type="entry name" value="panB"/>
    <property type="match status" value="1"/>
</dbReference>
<comment type="pathway">
    <text evidence="1 7">Cofactor biosynthesis; (R)-pantothenate biosynthesis; (R)-pantoate from 3-methyl-2-oxobutanoate: step 1/2.</text>
</comment>
<keyword evidence="4 7" id="KW-0566">Pantothenate biosynthesis</keyword>
<dbReference type="SUPFAM" id="SSF51621">
    <property type="entry name" value="Phosphoenolpyruvate/pyruvate domain"/>
    <property type="match status" value="1"/>
</dbReference>
<dbReference type="GO" id="GO:0005737">
    <property type="term" value="C:cytoplasm"/>
    <property type="evidence" value="ECO:0007669"/>
    <property type="project" value="UniProtKB-SubCell"/>
</dbReference>
<dbReference type="NCBIfam" id="NF001452">
    <property type="entry name" value="PRK00311.1"/>
    <property type="match status" value="1"/>
</dbReference>
<evidence type="ECO:0000256" key="3">
    <source>
        <dbReference type="ARBA" id="ARBA00011424"/>
    </source>
</evidence>
<dbReference type="CDD" id="cd06557">
    <property type="entry name" value="KPHMT-like"/>
    <property type="match status" value="1"/>
</dbReference>
<feature type="binding site" evidence="7 9">
    <location>
        <position position="85"/>
    </location>
    <ligand>
        <name>3-methyl-2-oxobutanoate</name>
        <dbReference type="ChEBI" id="CHEBI:11851"/>
    </ligand>
</feature>
<comment type="catalytic activity">
    <reaction evidence="7">
        <text>(6R)-5,10-methylene-5,6,7,8-tetrahydrofolate + 3-methyl-2-oxobutanoate + H2O = 2-dehydropantoate + (6S)-5,6,7,8-tetrahydrofolate</text>
        <dbReference type="Rhea" id="RHEA:11824"/>
        <dbReference type="ChEBI" id="CHEBI:11561"/>
        <dbReference type="ChEBI" id="CHEBI:11851"/>
        <dbReference type="ChEBI" id="CHEBI:15377"/>
        <dbReference type="ChEBI" id="CHEBI:15636"/>
        <dbReference type="ChEBI" id="CHEBI:57453"/>
        <dbReference type="EC" id="2.1.2.11"/>
    </reaction>
</comment>
<feature type="binding site" evidence="7 9">
    <location>
        <position position="115"/>
    </location>
    <ligand>
        <name>3-methyl-2-oxobutanoate</name>
        <dbReference type="ChEBI" id="CHEBI:11851"/>
    </ligand>
</feature>
<keyword evidence="7 10" id="KW-0479">Metal-binding</keyword>
<keyword evidence="5 7" id="KW-0808">Transferase</keyword>
<comment type="function">
    <text evidence="6 7">Catalyzes the reversible reaction in which hydroxymethyl group from 5,10-methylenetetrahydrofolate is transferred onto alpha-ketoisovalerate to form ketopantoate.</text>
</comment>
<dbReference type="GO" id="GO:0015940">
    <property type="term" value="P:pantothenate biosynthetic process"/>
    <property type="evidence" value="ECO:0007669"/>
    <property type="project" value="UniProtKB-UniRule"/>
</dbReference>
<evidence type="ECO:0000256" key="2">
    <source>
        <dbReference type="ARBA" id="ARBA00008676"/>
    </source>
</evidence>
<feature type="active site" description="Proton acceptor" evidence="7 8">
    <location>
        <position position="184"/>
    </location>
</feature>
<comment type="subunit">
    <text evidence="3 7">Homodecamer; pentamer of dimers.</text>
</comment>
<comment type="cofactor">
    <cofactor evidence="7 10">
        <name>Mg(2+)</name>
        <dbReference type="ChEBI" id="CHEBI:18420"/>
    </cofactor>
    <text evidence="7 10">Binds 1 Mg(2+) ion per subunit.</text>
</comment>
<dbReference type="RefSeq" id="WP_013277900.1">
    <property type="nucleotide sequence ID" value="NC_014378.1"/>
</dbReference>
<dbReference type="GO" id="GO:0000287">
    <property type="term" value="F:magnesium ion binding"/>
    <property type="evidence" value="ECO:0007669"/>
    <property type="project" value="TreeGrafter"/>
</dbReference>
<feature type="binding site" evidence="7 10">
    <location>
        <position position="117"/>
    </location>
    <ligand>
        <name>Mg(2+)</name>
        <dbReference type="ChEBI" id="CHEBI:18420"/>
    </ligand>
</feature>
<evidence type="ECO:0000256" key="10">
    <source>
        <dbReference type="PIRSR" id="PIRSR000388-3"/>
    </source>
</evidence>
<evidence type="ECO:0000256" key="5">
    <source>
        <dbReference type="ARBA" id="ARBA00022679"/>
    </source>
</evidence>